<evidence type="ECO:0000256" key="1">
    <source>
        <dbReference type="ARBA" id="ARBA00012513"/>
    </source>
</evidence>
<evidence type="ECO:0000256" key="9">
    <source>
        <dbReference type="ARBA" id="ARBA00048679"/>
    </source>
</evidence>
<feature type="compositionally biased region" description="Low complexity" evidence="11">
    <location>
        <begin position="12"/>
        <end position="35"/>
    </location>
</feature>
<evidence type="ECO:0000256" key="2">
    <source>
        <dbReference type="ARBA" id="ARBA00022527"/>
    </source>
</evidence>
<dbReference type="EMBL" id="JAECZO010000038">
    <property type="protein sequence ID" value="KAK7194568.1"/>
    <property type="molecule type" value="Genomic_DNA"/>
</dbReference>
<feature type="compositionally biased region" description="Gly residues" evidence="11">
    <location>
        <begin position="810"/>
        <end position="821"/>
    </location>
</feature>
<dbReference type="InterPro" id="IPR008271">
    <property type="entry name" value="Ser/Thr_kinase_AS"/>
</dbReference>
<evidence type="ECO:0000256" key="11">
    <source>
        <dbReference type="SAM" id="MobiDB-lite"/>
    </source>
</evidence>
<dbReference type="AlphaFoldDB" id="A0AAW0EP11"/>
<evidence type="ECO:0000256" key="3">
    <source>
        <dbReference type="ARBA" id="ARBA00022679"/>
    </source>
</evidence>
<dbReference type="InterPro" id="IPR050339">
    <property type="entry name" value="CC_SR_Kinase"/>
</dbReference>
<organism evidence="13 14">
    <name type="scientific">Novymonas esmeraldas</name>
    <dbReference type="NCBI Taxonomy" id="1808958"/>
    <lineage>
        <taxon>Eukaryota</taxon>
        <taxon>Discoba</taxon>
        <taxon>Euglenozoa</taxon>
        <taxon>Kinetoplastea</taxon>
        <taxon>Metakinetoplastina</taxon>
        <taxon>Trypanosomatida</taxon>
        <taxon>Trypanosomatidae</taxon>
        <taxon>Novymonas</taxon>
    </lineage>
</organism>
<comment type="similarity">
    <text evidence="7">Belongs to the protein kinase superfamily. Ser/Thr protein kinase family. GCN2 subfamily.</text>
</comment>
<feature type="compositionally biased region" description="Pro residues" evidence="11">
    <location>
        <begin position="195"/>
        <end position="215"/>
    </location>
</feature>
<evidence type="ECO:0000313" key="14">
    <source>
        <dbReference type="Proteomes" id="UP001430356"/>
    </source>
</evidence>
<dbReference type="GO" id="GO:0005634">
    <property type="term" value="C:nucleus"/>
    <property type="evidence" value="ECO:0007669"/>
    <property type="project" value="TreeGrafter"/>
</dbReference>
<dbReference type="InterPro" id="IPR017441">
    <property type="entry name" value="Protein_kinase_ATP_BS"/>
</dbReference>
<keyword evidence="14" id="KW-1185">Reference proteome</keyword>
<comment type="caution">
    <text evidence="13">The sequence shown here is derived from an EMBL/GenBank/DDBJ whole genome shotgun (WGS) entry which is preliminary data.</text>
</comment>
<reference evidence="13 14" key="1">
    <citation type="journal article" date="2021" name="MBio">
        <title>A New Model Trypanosomatid, Novymonas esmeraldas: Genomic Perception of Its 'Candidatus Pandoraea novymonadis' Endosymbiont.</title>
        <authorList>
            <person name="Zakharova A."/>
            <person name="Saura A."/>
            <person name="Butenko A."/>
            <person name="Podesvova L."/>
            <person name="Warmusova S."/>
            <person name="Kostygov A.Y."/>
            <person name="Nenarokova A."/>
            <person name="Lukes J."/>
            <person name="Opperdoes F.R."/>
            <person name="Yurchenko V."/>
        </authorList>
    </citation>
    <scope>NUCLEOTIDE SEQUENCE [LARGE SCALE GENOMIC DNA]</scope>
    <source>
        <strain evidence="13 14">E262AT.01</strain>
    </source>
</reference>
<dbReference type="PROSITE" id="PS50011">
    <property type="entry name" value="PROTEIN_KINASE_DOM"/>
    <property type="match status" value="1"/>
</dbReference>
<evidence type="ECO:0000259" key="12">
    <source>
        <dbReference type="PROSITE" id="PS50011"/>
    </source>
</evidence>
<dbReference type="PANTHER" id="PTHR11042">
    <property type="entry name" value="EUKARYOTIC TRANSLATION INITIATION FACTOR 2-ALPHA KINASE EIF2-ALPHA KINASE -RELATED"/>
    <property type="match status" value="1"/>
</dbReference>
<dbReference type="InterPro" id="IPR011009">
    <property type="entry name" value="Kinase-like_dom_sf"/>
</dbReference>
<keyword evidence="6 10" id="KW-0067">ATP-binding</keyword>
<dbReference type="PANTHER" id="PTHR11042:SF138">
    <property type="entry name" value="SERINE_THREONINE-PROTEIN KINASE IKS1-RELATED"/>
    <property type="match status" value="1"/>
</dbReference>
<comment type="catalytic activity">
    <reaction evidence="9">
        <text>L-seryl-[protein] + ATP = O-phospho-L-seryl-[protein] + ADP + H(+)</text>
        <dbReference type="Rhea" id="RHEA:17989"/>
        <dbReference type="Rhea" id="RHEA-COMP:9863"/>
        <dbReference type="Rhea" id="RHEA-COMP:11604"/>
        <dbReference type="ChEBI" id="CHEBI:15378"/>
        <dbReference type="ChEBI" id="CHEBI:29999"/>
        <dbReference type="ChEBI" id="CHEBI:30616"/>
        <dbReference type="ChEBI" id="CHEBI:83421"/>
        <dbReference type="ChEBI" id="CHEBI:456216"/>
        <dbReference type="EC" id="2.7.11.1"/>
    </reaction>
</comment>
<feature type="region of interest" description="Disordered" evidence="11">
    <location>
        <begin position="81"/>
        <end position="103"/>
    </location>
</feature>
<dbReference type="InterPro" id="IPR000719">
    <property type="entry name" value="Prot_kinase_dom"/>
</dbReference>
<evidence type="ECO:0000256" key="8">
    <source>
        <dbReference type="ARBA" id="ARBA00047899"/>
    </source>
</evidence>
<sequence length="882" mass="93774">MNPSSKRRAHEPLPSQQQQQQQPGSISAPSPSTSPARDGSAGGAQGSASLPHLSPSAVPVAGGAVVPPAAAQASLVPLRQARGGSPAHQHGGHAAVSQTYPGASGPVGPATMALAVVPFTGTGTGDAGTRQRGELAPLSMGAQRVCPHCRRPYNNFHYPNVDDDDDDGIDDDMFGAASLLRANPAAISPSHLRLLPPPPPPPPAQPQPLQQPPPQQQQQQQVRDGPSYSPSAALAGTDDDSRRGSTHVAAAHPPTAAFTAPYFRALPPPALIAAAVAGDGGASPLAIEDYHPTLLLDSPQVPKEEADAEEVGQSHESGRAGGDARATSDNAVVCHTTASSFFSYVSPTTRTAARSSMRLLRPQHTDDIAVAEMDEAPSPAHSPVRLDDSAAAAEAQSFNNGYYSHYFTEVRQLGRGTFGGVYLCRHILCGIHLGEFAVKKIPVGDKAAYLQSVLREVRILEEVRRHPNVVEYKHSWVEEAQLADFGPPVRCLFVLMEYASAGSLDAYLDRFGARLSTLAVWYFFLSAVAGTAHLHEKRILHRDLKPQNLLLAAAKDRPPRVLVSDFGTAALLEDVSYERSGGTGTLEYMAPELFQVASSPRGQRSEYVNHHTMASDVWSLGMVLHFLAFDGVLPERRADGSVDLGAAHRSPLARPPEMLRLLEAMLQLDPAQRPRCSDILGSTMVQSILRVFNRDDHTQWDLSVQQQQQQQQHHQQQHQKISAVAPVALLPLDRGPRPPVPAVPPHVEVGAPPRNRSSITVISASSPSGRGPPVRRPHEGEERSALSSSRVELLSTSAMVDLPTIAVARGGSGVGGAGGGRRSSVLTPGASHRYVSSHSPEVVAGSPRTRLHSTTRFGDSPPPSRQTADAAVQTDPVKLVDL</sequence>
<keyword evidence="5 13" id="KW-0418">Kinase</keyword>
<evidence type="ECO:0000256" key="7">
    <source>
        <dbReference type="ARBA" id="ARBA00037982"/>
    </source>
</evidence>
<evidence type="ECO:0000256" key="6">
    <source>
        <dbReference type="ARBA" id="ARBA00022840"/>
    </source>
</evidence>
<dbReference type="Proteomes" id="UP001430356">
    <property type="component" value="Unassembled WGS sequence"/>
</dbReference>
<feature type="compositionally biased region" description="Low complexity" evidence="11">
    <location>
        <begin position="745"/>
        <end position="772"/>
    </location>
</feature>
<dbReference type="SMART" id="SM00220">
    <property type="entry name" value="S_TKc"/>
    <property type="match status" value="1"/>
</dbReference>
<keyword evidence="4 10" id="KW-0547">Nucleotide-binding</keyword>
<dbReference type="Gene3D" id="3.30.200.20">
    <property type="entry name" value="Phosphorylase Kinase, domain 1"/>
    <property type="match status" value="1"/>
</dbReference>
<evidence type="ECO:0000256" key="5">
    <source>
        <dbReference type="ARBA" id="ARBA00022777"/>
    </source>
</evidence>
<dbReference type="SUPFAM" id="SSF56112">
    <property type="entry name" value="Protein kinase-like (PK-like)"/>
    <property type="match status" value="1"/>
</dbReference>
<accession>A0AAW0EP11</accession>
<feature type="region of interest" description="Disordered" evidence="11">
    <location>
        <begin position="702"/>
        <end position="721"/>
    </location>
</feature>
<protein>
    <recommendedName>
        <fullName evidence="1">non-specific serine/threonine protein kinase</fullName>
        <ecNumber evidence="1">2.7.11.1</ecNumber>
    </recommendedName>
</protein>
<name>A0AAW0EP11_9TRYP</name>
<dbReference type="GO" id="GO:0005737">
    <property type="term" value="C:cytoplasm"/>
    <property type="evidence" value="ECO:0007669"/>
    <property type="project" value="TreeGrafter"/>
</dbReference>
<dbReference type="EC" id="2.7.11.1" evidence="1"/>
<evidence type="ECO:0000256" key="10">
    <source>
        <dbReference type="PROSITE-ProRule" id="PRU10141"/>
    </source>
</evidence>
<keyword evidence="3" id="KW-0808">Transferase</keyword>
<proteinExistence type="inferred from homology"/>
<comment type="catalytic activity">
    <reaction evidence="8">
        <text>L-threonyl-[protein] + ATP = O-phospho-L-threonyl-[protein] + ADP + H(+)</text>
        <dbReference type="Rhea" id="RHEA:46608"/>
        <dbReference type="Rhea" id="RHEA-COMP:11060"/>
        <dbReference type="Rhea" id="RHEA-COMP:11605"/>
        <dbReference type="ChEBI" id="CHEBI:15378"/>
        <dbReference type="ChEBI" id="CHEBI:30013"/>
        <dbReference type="ChEBI" id="CHEBI:30616"/>
        <dbReference type="ChEBI" id="CHEBI:61977"/>
        <dbReference type="ChEBI" id="CHEBI:456216"/>
        <dbReference type="EC" id="2.7.11.1"/>
    </reaction>
</comment>
<dbReference type="FunFam" id="1.10.510.10:FF:001431">
    <property type="entry name" value="Protein kinase, putative"/>
    <property type="match status" value="1"/>
</dbReference>
<feature type="region of interest" description="Disordered" evidence="11">
    <location>
        <begin position="1"/>
        <end position="55"/>
    </location>
</feature>
<dbReference type="CDD" id="cd00180">
    <property type="entry name" value="PKc"/>
    <property type="match status" value="1"/>
</dbReference>
<dbReference type="GO" id="GO:0004674">
    <property type="term" value="F:protein serine/threonine kinase activity"/>
    <property type="evidence" value="ECO:0007669"/>
    <property type="project" value="UniProtKB-KW"/>
</dbReference>
<dbReference type="GO" id="GO:0005524">
    <property type="term" value="F:ATP binding"/>
    <property type="evidence" value="ECO:0007669"/>
    <property type="project" value="UniProtKB-UniRule"/>
</dbReference>
<feature type="region of interest" description="Disordered" evidence="11">
    <location>
        <begin position="302"/>
        <end position="326"/>
    </location>
</feature>
<dbReference type="PROSITE" id="PS00108">
    <property type="entry name" value="PROTEIN_KINASE_ST"/>
    <property type="match status" value="1"/>
</dbReference>
<feature type="compositionally biased region" description="Low complexity" evidence="11">
    <location>
        <begin position="705"/>
        <end position="714"/>
    </location>
</feature>
<feature type="domain" description="Protein kinase" evidence="12">
    <location>
        <begin position="407"/>
        <end position="689"/>
    </location>
</feature>
<keyword evidence="2" id="KW-0723">Serine/threonine-protein kinase</keyword>
<feature type="binding site" evidence="10">
    <location>
        <position position="440"/>
    </location>
    <ligand>
        <name>ATP</name>
        <dbReference type="ChEBI" id="CHEBI:30616"/>
    </ligand>
</feature>
<feature type="region of interest" description="Disordered" evidence="11">
    <location>
        <begin position="732"/>
        <end position="790"/>
    </location>
</feature>
<feature type="region of interest" description="Disordered" evidence="11">
    <location>
        <begin position="810"/>
        <end position="882"/>
    </location>
</feature>
<feature type="region of interest" description="Disordered" evidence="11">
    <location>
        <begin position="189"/>
        <end position="248"/>
    </location>
</feature>
<dbReference type="Gene3D" id="1.10.510.10">
    <property type="entry name" value="Transferase(Phosphotransferase) domain 1"/>
    <property type="match status" value="1"/>
</dbReference>
<dbReference type="Pfam" id="PF00069">
    <property type="entry name" value="Pkinase"/>
    <property type="match status" value="1"/>
</dbReference>
<dbReference type="PROSITE" id="PS00107">
    <property type="entry name" value="PROTEIN_KINASE_ATP"/>
    <property type="match status" value="1"/>
</dbReference>
<dbReference type="FunFam" id="3.30.200.20:FF:000306">
    <property type="entry name" value="IKS protein kinase"/>
    <property type="match status" value="1"/>
</dbReference>
<evidence type="ECO:0000256" key="4">
    <source>
        <dbReference type="ARBA" id="ARBA00022741"/>
    </source>
</evidence>
<evidence type="ECO:0000313" key="13">
    <source>
        <dbReference type="EMBL" id="KAK7194568.1"/>
    </source>
</evidence>
<gene>
    <name evidence="13" type="ORF">NESM_000374600</name>
</gene>